<dbReference type="Pfam" id="PF11741">
    <property type="entry name" value="AMIN"/>
    <property type="match status" value="1"/>
</dbReference>
<dbReference type="Pfam" id="PF01520">
    <property type="entry name" value="Amidase_3"/>
    <property type="match status" value="1"/>
</dbReference>
<comment type="caution">
    <text evidence="5">The sequence shown here is derived from an EMBL/GenBank/DDBJ whole genome shotgun (WGS) entry which is preliminary data.</text>
</comment>
<dbReference type="PANTHER" id="PTHR30404">
    <property type="entry name" value="N-ACETYLMURAMOYL-L-ALANINE AMIDASE"/>
    <property type="match status" value="1"/>
</dbReference>
<organism evidence="5 6">
    <name type="scientific">Bosea caraganae</name>
    <dbReference type="NCBI Taxonomy" id="2763117"/>
    <lineage>
        <taxon>Bacteria</taxon>
        <taxon>Pseudomonadati</taxon>
        <taxon>Pseudomonadota</taxon>
        <taxon>Alphaproteobacteria</taxon>
        <taxon>Hyphomicrobiales</taxon>
        <taxon>Boseaceae</taxon>
        <taxon>Bosea</taxon>
    </lineage>
</organism>
<evidence type="ECO:0000256" key="1">
    <source>
        <dbReference type="ARBA" id="ARBA00001561"/>
    </source>
</evidence>
<dbReference type="CDD" id="cd02696">
    <property type="entry name" value="MurNAc-LAA"/>
    <property type="match status" value="1"/>
</dbReference>
<dbReference type="InterPro" id="IPR021731">
    <property type="entry name" value="AMIN_dom"/>
</dbReference>
<keyword evidence="3" id="KW-0378">Hydrolase</keyword>
<evidence type="ECO:0000313" key="6">
    <source>
        <dbReference type="Proteomes" id="UP000255207"/>
    </source>
</evidence>
<keyword evidence="6" id="KW-1185">Reference proteome</keyword>
<evidence type="ECO:0000256" key="2">
    <source>
        <dbReference type="ARBA" id="ARBA00011901"/>
    </source>
</evidence>
<evidence type="ECO:0000256" key="3">
    <source>
        <dbReference type="ARBA" id="ARBA00022801"/>
    </source>
</evidence>
<evidence type="ECO:0000313" key="5">
    <source>
        <dbReference type="EMBL" id="RDJ21334.1"/>
    </source>
</evidence>
<dbReference type="InterPro" id="IPR050695">
    <property type="entry name" value="N-acetylmuramoyl_amidase_3"/>
</dbReference>
<dbReference type="AlphaFoldDB" id="A0A370L1E0"/>
<dbReference type="SUPFAM" id="SSF53187">
    <property type="entry name" value="Zn-dependent exopeptidases"/>
    <property type="match status" value="1"/>
</dbReference>
<dbReference type="GO" id="GO:0008745">
    <property type="term" value="F:N-acetylmuramoyl-L-alanine amidase activity"/>
    <property type="evidence" value="ECO:0007669"/>
    <property type="project" value="UniProtKB-EC"/>
</dbReference>
<protein>
    <recommendedName>
        <fullName evidence="2">N-acetylmuramoyl-L-alanine amidase</fullName>
        <ecNumber evidence="2">3.5.1.28</ecNumber>
    </recommendedName>
</protein>
<accession>A0A370L1E0</accession>
<dbReference type="EC" id="3.5.1.28" evidence="2"/>
<feature type="domain" description="MurNAc-LAA" evidence="4">
    <location>
        <begin position="258"/>
        <end position="413"/>
    </location>
</feature>
<comment type="catalytic activity">
    <reaction evidence="1">
        <text>Hydrolyzes the link between N-acetylmuramoyl residues and L-amino acid residues in certain cell-wall glycopeptides.</text>
        <dbReference type="EC" id="3.5.1.28"/>
    </reaction>
</comment>
<gene>
    <name evidence="5" type="ORF">DWE98_21710</name>
</gene>
<dbReference type="PANTHER" id="PTHR30404:SF0">
    <property type="entry name" value="N-ACETYLMURAMOYL-L-ALANINE AMIDASE AMIC"/>
    <property type="match status" value="1"/>
</dbReference>
<dbReference type="OrthoDB" id="9806267at2"/>
<dbReference type="EMBL" id="QQTP01000013">
    <property type="protein sequence ID" value="RDJ21334.1"/>
    <property type="molecule type" value="Genomic_DNA"/>
</dbReference>
<dbReference type="Gene3D" id="2.60.40.3500">
    <property type="match status" value="1"/>
</dbReference>
<sequence length="430" mass="45749">MVTPTGTNLLSLRFRSRSAGMVRLVASGMMRLALAGGLALLAGAPAFANPARPSTEFPVATDAKIEQSGEVVRLTMALSRPVEVNASVMAGPDRVIVELPSVNFQVQPNAAKKSAGFVSAFRFGLFSAEKSRIILDLSQPAIVSRAEVRSQRGGFGELVIELKRVSRAEFQAVAKLAERKPPEAPVEPAKPQRDGRQLVVIDPGHGGIDPGTVVASIAEKSVVLAFGLGLKEQLEAGGRYRVLMTRADDVFVPLGERVKIARAAGADLFISIHADSLAQAQDVRGATIYTGSERATDAESARLAAKENQADAVAGLDMAEEVQDVAGILMDLAKRETRTFSSLFARNLVEKLGGSVKMHKVPLRSAGFRVLTAPDVPSVLIELGYMSSPKDAELLNSAEWRTQAVAAVRTAIDSYFERGQPVGKAAANQR</sequence>
<dbReference type="Gene3D" id="3.40.630.40">
    <property type="entry name" value="Zn-dependent exopeptidases"/>
    <property type="match status" value="1"/>
</dbReference>
<evidence type="ECO:0000259" key="4">
    <source>
        <dbReference type="SMART" id="SM00646"/>
    </source>
</evidence>
<reference evidence="6" key="1">
    <citation type="submission" date="2018-07" db="EMBL/GenBank/DDBJ databases">
        <authorList>
            <person name="Safronova V.I."/>
            <person name="Chirak E.R."/>
            <person name="Sazanova A.L."/>
        </authorList>
    </citation>
    <scope>NUCLEOTIDE SEQUENCE [LARGE SCALE GENOMIC DNA]</scope>
    <source>
        <strain evidence="6">RCAM04685</strain>
    </source>
</reference>
<proteinExistence type="predicted"/>
<dbReference type="Proteomes" id="UP000255207">
    <property type="component" value="Unassembled WGS sequence"/>
</dbReference>
<dbReference type="GO" id="GO:0030288">
    <property type="term" value="C:outer membrane-bounded periplasmic space"/>
    <property type="evidence" value="ECO:0007669"/>
    <property type="project" value="TreeGrafter"/>
</dbReference>
<dbReference type="InterPro" id="IPR002508">
    <property type="entry name" value="MurNAc-LAA_cat"/>
</dbReference>
<dbReference type="SMART" id="SM00646">
    <property type="entry name" value="Ami_3"/>
    <property type="match status" value="1"/>
</dbReference>
<name>A0A370L1E0_9HYPH</name>
<dbReference type="GO" id="GO:0009253">
    <property type="term" value="P:peptidoglycan catabolic process"/>
    <property type="evidence" value="ECO:0007669"/>
    <property type="project" value="InterPro"/>
</dbReference>